<reference evidence="3" key="1">
    <citation type="journal article" date="2010" name="Genome Res.">
        <title>Population genomic sequencing of Coccidioides fungi reveals recent hybridization and transposon control.</title>
        <authorList>
            <person name="Neafsey D.E."/>
            <person name="Barker B.M."/>
            <person name="Sharpton T.J."/>
            <person name="Stajich J.E."/>
            <person name="Park D.J."/>
            <person name="Whiston E."/>
            <person name="Hung C.-Y."/>
            <person name="McMahan C."/>
            <person name="White J."/>
            <person name="Sykes S."/>
            <person name="Heiman D."/>
            <person name="Young S."/>
            <person name="Zeng Q."/>
            <person name="Abouelleil A."/>
            <person name="Aftuck L."/>
            <person name="Bessette D."/>
            <person name="Brown A."/>
            <person name="FitzGerald M."/>
            <person name="Lui A."/>
            <person name="Macdonald J.P."/>
            <person name="Priest M."/>
            <person name="Orbach M.J."/>
            <person name="Galgiani J.N."/>
            <person name="Kirkland T.N."/>
            <person name="Cole G.T."/>
            <person name="Birren B.W."/>
            <person name="Henn M.R."/>
            <person name="Taylor J.W."/>
            <person name="Rounsley S.D."/>
        </authorList>
    </citation>
    <scope>NUCLEOTIDE SEQUENCE [LARGE SCALE GENOMIC DNA]</scope>
    <source>
        <strain evidence="3">RMSCC 757 / Silveira</strain>
    </source>
</reference>
<protein>
    <submittedName>
        <fullName evidence="2">Uncharacterized protein</fullName>
    </submittedName>
</protein>
<dbReference type="EMBL" id="GL636494">
    <property type="protein sequence ID" value="EFW17361.1"/>
    <property type="molecule type" value="Genomic_DNA"/>
</dbReference>
<sequence length="103" mass="12003">MMSFQRLFSCCGCPVLREEDRCPHSMPERMPCSTKGEDIGRTRGPTQPRMTRQEATSGASRDPGTRVRMWAETMPQLSQKLQTELNESRRENKEETRHVCRWT</sequence>
<reference evidence="3" key="2">
    <citation type="submission" date="2010-03" db="EMBL/GenBank/DDBJ databases">
        <title>The genome sequence of Coccidioides posadasii strain Silveira.</title>
        <authorList>
            <consortium name="The Broad Institute Genome Sequencing Center for Infectious Disease"/>
            <person name="Neafsey D."/>
            <person name="Orbach M."/>
            <person name="Henn M.R."/>
            <person name="Cole G.T."/>
            <person name="Galgiani J."/>
            <person name="Gardner M.J."/>
            <person name="Kirkland T.N."/>
            <person name="Taylor J.W."/>
            <person name="Young S.K."/>
            <person name="Zeng Q."/>
            <person name="Koehrsen M."/>
            <person name="Alvarado L."/>
            <person name="Berlin A."/>
            <person name="Borenstein D."/>
            <person name="Chapman S.B."/>
            <person name="Chen Z."/>
            <person name="Engels R."/>
            <person name="Freedman E."/>
            <person name="Gellesch M."/>
            <person name="Goldberg J."/>
            <person name="Griggs A."/>
            <person name="Gujja S."/>
            <person name="Heilman E."/>
            <person name="Heiman D."/>
            <person name="Howarth C."/>
            <person name="Jen D."/>
            <person name="Larson L."/>
            <person name="Mehta T."/>
            <person name="Neiman D."/>
            <person name="Park D."/>
            <person name="Pearson M."/>
            <person name="Richards J."/>
            <person name="Roberts A."/>
            <person name="Saif S."/>
            <person name="Shea T."/>
            <person name="Shenoy N."/>
            <person name="Sisk P."/>
            <person name="Stolte C."/>
            <person name="Sykes S."/>
            <person name="Walk T."/>
            <person name="White J."/>
            <person name="Yandava C."/>
            <person name="Haas B."/>
            <person name="Nusbaum C."/>
            <person name="Birren B."/>
        </authorList>
    </citation>
    <scope>NUCLEOTIDE SEQUENCE [LARGE SCALE GENOMIC DNA]</scope>
    <source>
        <strain evidence="3">RMSCC 757 / Silveira</strain>
    </source>
</reference>
<accession>E9D7K2</accession>
<name>E9D7K2_COCPS</name>
<evidence type="ECO:0000313" key="2">
    <source>
        <dbReference type="EMBL" id="EFW17361.1"/>
    </source>
</evidence>
<dbReference type="HOGENOM" id="CLU_2263520_0_0_1"/>
<feature type="compositionally biased region" description="Basic and acidic residues" evidence="1">
    <location>
        <begin position="86"/>
        <end position="103"/>
    </location>
</feature>
<feature type="region of interest" description="Disordered" evidence="1">
    <location>
        <begin position="81"/>
        <end position="103"/>
    </location>
</feature>
<feature type="region of interest" description="Disordered" evidence="1">
    <location>
        <begin position="22"/>
        <end position="66"/>
    </location>
</feature>
<organism evidence="3">
    <name type="scientific">Coccidioides posadasii (strain RMSCC 757 / Silveira)</name>
    <name type="common">Valley fever fungus</name>
    <dbReference type="NCBI Taxonomy" id="443226"/>
    <lineage>
        <taxon>Eukaryota</taxon>
        <taxon>Fungi</taxon>
        <taxon>Dikarya</taxon>
        <taxon>Ascomycota</taxon>
        <taxon>Pezizomycotina</taxon>
        <taxon>Eurotiomycetes</taxon>
        <taxon>Eurotiomycetidae</taxon>
        <taxon>Onygenales</taxon>
        <taxon>Onygenaceae</taxon>
        <taxon>Coccidioides</taxon>
    </lineage>
</organism>
<gene>
    <name evidence="2" type="ORF">CPSG_05804</name>
</gene>
<proteinExistence type="predicted"/>
<evidence type="ECO:0000313" key="3">
    <source>
        <dbReference type="Proteomes" id="UP000002497"/>
    </source>
</evidence>
<keyword evidence="3" id="KW-1185">Reference proteome</keyword>
<dbReference type="AlphaFoldDB" id="E9D7K2"/>
<dbReference type="Proteomes" id="UP000002497">
    <property type="component" value="Unassembled WGS sequence"/>
</dbReference>
<feature type="compositionally biased region" description="Polar residues" evidence="1">
    <location>
        <begin position="44"/>
        <end position="59"/>
    </location>
</feature>
<evidence type="ECO:0000256" key="1">
    <source>
        <dbReference type="SAM" id="MobiDB-lite"/>
    </source>
</evidence>
<dbReference type="VEuPathDB" id="FungiDB:CPSG_05804"/>